<gene>
    <name evidence="1" type="ORF">AYM40_20885</name>
</gene>
<protein>
    <submittedName>
        <fullName evidence="1">Uncharacterized protein</fullName>
    </submittedName>
</protein>
<dbReference type="STRING" id="1804984.AYM40_20885"/>
<evidence type="ECO:0000313" key="2">
    <source>
        <dbReference type="Proteomes" id="UP000076852"/>
    </source>
</evidence>
<organism evidence="1 2">
    <name type="scientific">Paraburkholderia phytofirmans OLGA172</name>
    <dbReference type="NCBI Taxonomy" id="1417228"/>
    <lineage>
        <taxon>Bacteria</taxon>
        <taxon>Pseudomonadati</taxon>
        <taxon>Pseudomonadota</taxon>
        <taxon>Betaproteobacteria</taxon>
        <taxon>Burkholderiales</taxon>
        <taxon>Burkholderiaceae</taxon>
        <taxon>Paraburkholderia</taxon>
    </lineage>
</organism>
<dbReference type="KEGG" id="buz:AYM40_20885"/>
<dbReference type="AlphaFoldDB" id="A0A160FPY9"/>
<reference evidence="1 2" key="1">
    <citation type="journal article" date="2016" name="Gene">
        <title>PacBio SMRT assembly of a complex multi-replicon genome reveals chlorocatechol degradative operon in a region of genome plasticity.</title>
        <authorList>
            <person name="Ricker N."/>
            <person name="Shen S.Y."/>
            <person name="Goordial J."/>
            <person name="Jin S."/>
            <person name="Fulthorpe R.R."/>
        </authorList>
    </citation>
    <scope>NUCLEOTIDE SEQUENCE [LARGE SCALE GENOMIC DNA]</scope>
    <source>
        <strain evidence="1 2">OLGA172</strain>
    </source>
</reference>
<dbReference type="Proteomes" id="UP000076852">
    <property type="component" value="Chromosome 2"/>
</dbReference>
<dbReference type="EMBL" id="CP014579">
    <property type="protein sequence ID" value="ANB74909.1"/>
    <property type="molecule type" value="Genomic_DNA"/>
</dbReference>
<dbReference type="OrthoDB" id="9005973at2"/>
<accession>A0A160FPY9</accession>
<name>A0A160FPY9_9BURK</name>
<sequence>MTLRQKIAREALAARHEMVRNGELLREDEFRKRLRLSISRLKGMVASGSVFAIEVDKVEYFPSLLATPSIDRKKLYSICRVLGPAPESCRLSYLKSRHANLGGISPMVALQDDRSYRLLRRMARAYAAEWWRTSVTIYTGCHLAEPFDVEPIVKAVDEGDPRVNLWKRAAGAILSGGYIYPPGPYVHADVASVFVTLHPAGQGKATVEARVEIRVDDDMVHAFVVCGEAPGYELDAIPVDGNGGIVDTVLRTITAARAHEESLGLR</sequence>
<evidence type="ECO:0000313" key="1">
    <source>
        <dbReference type="EMBL" id="ANB74909.1"/>
    </source>
</evidence>
<proteinExistence type="predicted"/>
<dbReference type="RefSeq" id="WP_063498211.1">
    <property type="nucleotide sequence ID" value="NZ_CP014579.1"/>
</dbReference>
<keyword evidence="2" id="KW-1185">Reference proteome</keyword>